<evidence type="ECO:0000313" key="2">
    <source>
        <dbReference type="Proteomes" id="UP000492821"/>
    </source>
</evidence>
<feature type="compositionally biased region" description="Polar residues" evidence="1">
    <location>
        <begin position="1483"/>
        <end position="1509"/>
    </location>
</feature>
<dbReference type="Proteomes" id="UP000492821">
    <property type="component" value="Unassembled WGS sequence"/>
</dbReference>
<name>A0A7E4VB35_PANRE</name>
<evidence type="ECO:0000313" key="3">
    <source>
        <dbReference type="WBParaSite" id="Pan_g18856.t1"/>
    </source>
</evidence>
<feature type="region of interest" description="Disordered" evidence="1">
    <location>
        <begin position="739"/>
        <end position="919"/>
    </location>
</feature>
<feature type="region of interest" description="Disordered" evidence="1">
    <location>
        <begin position="1433"/>
        <end position="1525"/>
    </location>
</feature>
<feature type="compositionally biased region" description="Polar residues" evidence="1">
    <location>
        <begin position="1152"/>
        <end position="1167"/>
    </location>
</feature>
<feature type="compositionally biased region" description="Polar residues" evidence="1">
    <location>
        <begin position="942"/>
        <end position="958"/>
    </location>
</feature>
<feature type="compositionally biased region" description="Basic residues" evidence="1">
    <location>
        <begin position="470"/>
        <end position="483"/>
    </location>
</feature>
<feature type="compositionally biased region" description="Polar residues" evidence="1">
    <location>
        <begin position="973"/>
        <end position="987"/>
    </location>
</feature>
<feature type="region of interest" description="Disordered" evidence="1">
    <location>
        <begin position="940"/>
        <end position="1210"/>
    </location>
</feature>
<feature type="region of interest" description="Disordered" evidence="1">
    <location>
        <begin position="584"/>
        <end position="723"/>
    </location>
</feature>
<dbReference type="WBParaSite" id="Pan_g18856.t1">
    <property type="protein sequence ID" value="Pan_g18856.t1"/>
    <property type="gene ID" value="Pan_g18856"/>
</dbReference>
<reference evidence="2" key="1">
    <citation type="journal article" date="2013" name="Genetics">
        <title>The draft genome and transcriptome of Panagrellus redivivus are shaped by the harsh demands of a free-living lifestyle.</title>
        <authorList>
            <person name="Srinivasan J."/>
            <person name="Dillman A.R."/>
            <person name="Macchietto M.G."/>
            <person name="Heikkinen L."/>
            <person name="Lakso M."/>
            <person name="Fracchia K.M."/>
            <person name="Antoshechkin I."/>
            <person name="Mortazavi A."/>
            <person name="Wong G."/>
            <person name="Sternberg P.W."/>
        </authorList>
    </citation>
    <scope>NUCLEOTIDE SEQUENCE [LARGE SCALE GENOMIC DNA]</scope>
    <source>
        <strain evidence="2">MT8872</strain>
    </source>
</reference>
<sequence length="1525" mass="163255">MLSFSGNVVETCSATIRQHCFDSTTLLVPNVLRAFSRSFDAFSCYIHHSSYAKKVFQMSRKKNHQTASAYNGKEAAEARFGSSRAALTSTTDASSAKLPSDVEMRFNTSPFQGSRVNEEAPTNHQVTIIATAYLPANAVQEPPDVANRLRTHSIPLPMPTPTKTEQSQPIVSNPELPGDSMLIRGSSIAIGHIPNVAPTAAWFSVEDINRNAICPENAVNDVPTNQQAIMTSTKPMPMIETVSTVQEPATNSIDPTLADRMRSRFISTTLPISPANDQAKRVVSNPEIPGIGDSSTAGLTPNVEHTSAQLSIEKTGITSCTENAVTNLVPTAQPPTQPMPVQPTVDPTQPISPSRNRTRSLHTTLNSGEQSVPPETDLSSGGHKPLQRPYRNPRDPFFYNRMSTRSVSKTLQDPDANQEPLADALNPESSIVLKRSRTRSVAARLWPSGKSVEAAQKDAVSLSGSAAKPPAKKRGRPFKKKRPPPPVIANPTPETAIGQSLPVNQESAIPKVPGNLIQPPPPTRMRTRSIVSNIPATLGDSSGHQQLQTPPTFSAVSLPFLAPQQHAPTKRMRTRSVTKALLSSSLTEPATSGNASSQQPLNSEPFVEQRRRTRSAFPGLRTSNDIRMAVTPSVSTSVPAPARRGRPRRIPTAPSNRRIPSPPTRMHTRSVSKALATQPVGTGSLPSNGVASNKEATPPSVPVTPDSAQPTPKKRGRPFKNYQSAYPRGVILVPLNDTVSTTPKLPVNRIQPPPPTRTRTRSAAMAVQDPSQLPPTRDAVPSGQQRLQPSPRKMAPMSKPTRTRSVATEVPPSETGQNVEKEATGVSSTSTQIPVKSGGPLIPQPKATKSAPLSSADPEVLPVLHSANSMPSPPPVPAVSNRKRTHAVAESQESSQPKRANLAIVSPPPTNDIPSDDDSVFPSFTRFTSVNEIVLPKAVEPASSSCPPTLTAVTQLGSTHPAPLSPSALTPSGNQVVPATQPSTDKQSVPPVLKRKRAPPAAYSPTSSQPKPPKSTTVRSGPELSNVTPLSVASLSVRPPATVEVTTTSLSKGDPVNESQNAPAQSLPIGEASPPALVSPNQKHNSADKSNGEPRQKRWKYVPMATPIMPTRLRTRKMPQKHAEVPTPPKTTKTKQRRSKSAADPTPKNPASGKSDSKSANVPQTSIRRIVQVLPSGQQKEVQDAPTTSAISSSHAFEPAPRPPTPVDAEPEAADTVVPKLASRIHPKSGYDLHIYGGLAEQCWRAVLDAAEKEEREGVAVKANYPCVMPWERDPDDPTFGLTPENIAARNKMELPLPRQPGDTLPRSYLHPNGLHIITEEQYTQIALAHNLAIDMGMKPENRPVLEPRQKVPAKKNPASATTPKPALVPAAKTPSNDQPAPSSSSMPLSAASNMSTKTSLPDASKPSANPAPGSKTPVRCHPVVIKPVIRSQQSTTSTVCPPAPLTRVPDRPPQGIVMVSDDAGAPFLPPPAEILESRPVVATQQNTRPTHPSNRLSNQQPPSLSSRYYRNPTREDYLSSDSLD</sequence>
<feature type="region of interest" description="Disordered" evidence="1">
    <location>
        <begin position="446"/>
        <end position="493"/>
    </location>
</feature>
<proteinExistence type="predicted"/>
<feature type="compositionally biased region" description="Polar residues" evidence="1">
    <location>
        <begin position="1044"/>
        <end position="1064"/>
    </location>
</feature>
<feature type="compositionally biased region" description="Polar residues" evidence="1">
    <location>
        <begin position="351"/>
        <end position="370"/>
    </location>
</feature>
<feature type="compositionally biased region" description="Low complexity" evidence="1">
    <location>
        <begin position="961"/>
        <end position="972"/>
    </location>
</feature>
<feature type="compositionally biased region" description="Polar residues" evidence="1">
    <location>
        <begin position="825"/>
        <end position="834"/>
    </location>
</feature>
<feature type="compositionally biased region" description="Polar residues" evidence="1">
    <location>
        <begin position="1023"/>
        <end position="1034"/>
    </location>
</feature>
<feature type="compositionally biased region" description="Pro residues" evidence="1">
    <location>
        <begin position="332"/>
        <end position="341"/>
    </location>
</feature>
<protein>
    <submittedName>
        <fullName evidence="3">SANT domain-containing protein</fullName>
    </submittedName>
</protein>
<feature type="compositionally biased region" description="Low complexity" evidence="1">
    <location>
        <begin position="1380"/>
        <end position="1396"/>
    </location>
</feature>
<feature type="region of interest" description="Disordered" evidence="1">
    <location>
        <begin position="1343"/>
        <end position="1420"/>
    </location>
</feature>
<feature type="compositionally biased region" description="Polar residues" evidence="1">
    <location>
        <begin position="1175"/>
        <end position="1195"/>
    </location>
</feature>
<organism evidence="2 3">
    <name type="scientific">Panagrellus redivivus</name>
    <name type="common">Microworm</name>
    <dbReference type="NCBI Taxonomy" id="6233"/>
    <lineage>
        <taxon>Eukaryota</taxon>
        <taxon>Metazoa</taxon>
        <taxon>Ecdysozoa</taxon>
        <taxon>Nematoda</taxon>
        <taxon>Chromadorea</taxon>
        <taxon>Rhabditida</taxon>
        <taxon>Tylenchina</taxon>
        <taxon>Panagrolaimomorpha</taxon>
        <taxon>Panagrolaimoidea</taxon>
        <taxon>Panagrolaimidae</taxon>
        <taxon>Panagrellus</taxon>
    </lineage>
</organism>
<feature type="compositionally biased region" description="Basic and acidic residues" evidence="1">
    <location>
        <begin position="1085"/>
        <end position="1096"/>
    </location>
</feature>
<evidence type="ECO:0000256" key="1">
    <source>
        <dbReference type="SAM" id="MobiDB-lite"/>
    </source>
</evidence>
<accession>A0A7E4VB35</accession>
<reference evidence="3" key="2">
    <citation type="submission" date="2020-10" db="UniProtKB">
        <authorList>
            <consortium name="WormBaseParasite"/>
        </authorList>
    </citation>
    <scope>IDENTIFICATION</scope>
</reference>
<feature type="compositionally biased region" description="Low complexity" evidence="1">
    <location>
        <begin position="1004"/>
        <end position="1017"/>
    </location>
</feature>
<feature type="region of interest" description="Disordered" evidence="1">
    <location>
        <begin position="332"/>
        <end position="399"/>
    </location>
</feature>
<feature type="compositionally biased region" description="Polar residues" evidence="1">
    <location>
        <begin position="679"/>
        <end position="695"/>
    </location>
</feature>
<feature type="compositionally biased region" description="Polar residues" evidence="1">
    <location>
        <begin position="584"/>
        <end position="602"/>
    </location>
</feature>
<keyword evidence="2" id="KW-1185">Reference proteome</keyword>